<name>A0A8J5XD10_DIALT</name>
<sequence length="250" mass="26268">MVSRTGPHRFVQVPSAPSYGAARPALRKLPPAGLVFTNLPFLDAADPFFAYALPSHAYHARSLSTVLDANANAERLATGGERASACIAPRGVDTQPAFSVRRMHGSSTMRLQLPRAPSPPPSSGRFAAGESSGALAAIWGADATRVPAPARADPTSTLRAGRVVRKDARLYFLPAPHIQAAEVRARHWADTGPLPLAQTPGERLVAVPVAVRHDARDEAIASEHSLTNESFATQASLRLPAAALGSGASR</sequence>
<evidence type="ECO:0000313" key="2">
    <source>
        <dbReference type="EMBL" id="KAG8458599.1"/>
    </source>
</evidence>
<evidence type="ECO:0000313" key="3">
    <source>
        <dbReference type="Proteomes" id="UP000751190"/>
    </source>
</evidence>
<dbReference type="Proteomes" id="UP000751190">
    <property type="component" value="Unassembled WGS sequence"/>
</dbReference>
<organism evidence="2 3">
    <name type="scientific">Diacronema lutheri</name>
    <name type="common">Unicellular marine alga</name>
    <name type="synonym">Monochrysis lutheri</name>
    <dbReference type="NCBI Taxonomy" id="2081491"/>
    <lineage>
        <taxon>Eukaryota</taxon>
        <taxon>Haptista</taxon>
        <taxon>Haptophyta</taxon>
        <taxon>Pavlovophyceae</taxon>
        <taxon>Pavlovales</taxon>
        <taxon>Pavlovaceae</taxon>
        <taxon>Diacronema</taxon>
    </lineage>
</organism>
<proteinExistence type="predicted"/>
<keyword evidence="3" id="KW-1185">Reference proteome</keyword>
<dbReference type="EMBL" id="JAGTXO010000049">
    <property type="protein sequence ID" value="KAG8458599.1"/>
    <property type="molecule type" value="Genomic_DNA"/>
</dbReference>
<protein>
    <submittedName>
        <fullName evidence="2">Uncharacterized protein</fullName>
    </submittedName>
</protein>
<feature type="region of interest" description="Disordered" evidence="1">
    <location>
        <begin position="108"/>
        <end position="127"/>
    </location>
</feature>
<comment type="caution">
    <text evidence="2">The sequence shown here is derived from an EMBL/GenBank/DDBJ whole genome shotgun (WGS) entry which is preliminary data.</text>
</comment>
<dbReference type="AlphaFoldDB" id="A0A8J5XD10"/>
<reference evidence="2" key="1">
    <citation type="submission" date="2021-05" db="EMBL/GenBank/DDBJ databases">
        <title>The genome of the haptophyte Pavlova lutheri (Diacronema luteri, Pavlovales) - a model for lipid biosynthesis in eukaryotic algae.</title>
        <authorList>
            <person name="Hulatt C.J."/>
            <person name="Posewitz M.C."/>
        </authorList>
    </citation>
    <scope>NUCLEOTIDE SEQUENCE</scope>
    <source>
        <strain evidence="2">NIVA-4/92</strain>
    </source>
</reference>
<gene>
    <name evidence="2" type="ORF">KFE25_008396</name>
</gene>
<accession>A0A8J5XD10</accession>
<evidence type="ECO:0000256" key="1">
    <source>
        <dbReference type="SAM" id="MobiDB-lite"/>
    </source>
</evidence>